<dbReference type="SUPFAM" id="SSF49899">
    <property type="entry name" value="Concanavalin A-like lectins/glucanases"/>
    <property type="match status" value="1"/>
</dbReference>
<dbReference type="SMART" id="SM00606">
    <property type="entry name" value="CBD_IV"/>
    <property type="match status" value="1"/>
</dbReference>
<dbReference type="InterPro" id="IPR006584">
    <property type="entry name" value="Cellulose-bd_IV"/>
</dbReference>
<dbReference type="Pfam" id="PF18962">
    <property type="entry name" value="Por_Secre_tail"/>
    <property type="match status" value="1"/>
</dbReference>
<dbReference type="InterPro" id="IPR008979">
    <property type="entry name" value="Galactose-bd-like_sf"/>
</dbReference>
<comment type="caution">
    <text evidence="6">The sequence shown here is derived from an EMBL/GenBank/DDBJ whole genome shotgun (WGS) entry which is preliminary data.</text>
</comment>
<sequence>MKQLNTKTLIGILFFLISPLLTFAQPPGSGWGNPVFQDDFNGNSLNSSKWRVKNNGGNGTGEGQFKANMVSVANGILTIKNDLVSEGTAGRRGGWVDSKIKFGNGGAFPKYGYFEADIRINRQGINFNWIGGKIWPTWWLWEGGQSNYIPTEFDIMEYSRWTNFKANGNATSSHHYRNKAAIGPGGAKKFAITDKNSPRDEFNWHRWGLLWTPTKITWYYDGVPFGSSDRPADAAQETVPLKLIFSSSPHVVTHPDTPPRFAPKVSDILPSFQVRSVRVWQGGNPGSSGGGNNGGGNGTIVKIPGTLEGENYKTLSTGVRVVNIPNNKKALGYIKNNSWSEHYIDVPAPGTYAIDVYASSGGSGGTIDFTINGNALGKLDVPKTNNWNDYKKVSTGNIFINAGIKTVRLVYKGAGPYLFNIDGFVFRNTSSSRSAFIGPLKEPTVNQIEIYPNPSKGNFNIDFNQKISNVTAILTDVSGRIVYREVLENTTSQSINIQELPRGMYILNLQGKEINLQDKLVIE</sequence>
<dbReference type="InterPro" id="IPR000757">
    <property type="entry name" value="Beta-glucanase-like"/>
</dbReference>
<evidence type="ECO:0000259" key="5">
    <source>
        <dbReference type="PROSITE" id="PS51762"/>
    </source>
</evidence>
<evidence type="ECO:0000259" key="4">
    <source>
        <dbReference type="PROSITE" id="PS51175"/>
    </source>
</evidence>
<evidence type="ECO:0000313" key="6">
    <source>
        <dbReference type="EMBL" id="TSE10772.1"/>
    </source>
</evidence>
<evidence type="ECO:0000256" key="3">
    <source>
        <dbReference type="SAM" id="SignalP"/>
    </source>
</evidence>
<proteinExistence type="inferred from homology"/>
<comment type="similarity">
    <text evidence="1">Belongs to the glycosyl hydrolase 16 family.</text>
</comment>
<dbReference type="OrthoDB" id="1157260at2"/>
<dbReference type="Proteomes" id="UP000318833">
    <property type="component" value="Unassembled WGS sequence"/>
</dbReference>
<dbReference type="Gene3D" id="2.60.120.260">
    <property type="entry name" value="Galactose-binding domain-like"/>
    <property type="match status" value="1"/>
</dbReference>
<evidence type="ECO:0000313" key="7">
    <source>
        <dbReference type="Proteomes" id="UP000318833"/>
    </source>
</evidence>
<dbReference type="Gene3D" id="2.60.40.3080">
    <property type="match status" value="1"/>
</dbReference>
<dbReference type="Pfam" id="PF03422">
    <property type="entry name" value="CBM_6"/>
    <property type="match status" value="1"/>
</dbReference>
<dbReference type="Gene3D" id="2.60.120.200">
    <property type="match status" value="1"/>
</dbReference>
<reference evidence="6 7" key="1">
    <citation type="submission" date="2019-07" db="EMBL/GenBank/DDBJ databases">
        <title>The draft genome sequence of Aquimarina algiphila M91.</title>
        <authorList>
            <person name="Meng X."/>
        </authorList>
    </citation>
    <scope>NUCLEOTIDE SEQUENCE [LARGE SCALE GENOMIC DNA]</scope>
    <source>
        <strain evidence="6 7">M91</strain>
    </source>
</reference>
<dbReference type="InterPro" id="IPR013320">
    <property type="entry name" value="ConA-like_dom_sf"/>
</dbReference>
<feature type="domain" description="CBM6" evidence="4">
    <location>
        <begin position="305"/>
        <end position="427"/>
    </location>
</feature>
<feature type="chain" id="PRO_5021891790" evidence="3">
    <location>
        <begin position="25"/>
        <end position="523"/>
    </location>
</feature>
<keyword evidence="2 3" id="KW-0732">Signal</keyword>
<protein>
    <submittedName>
        <fullName evidence="6">Carbohydrate-binding protein</fullName>
    </submittedName>
</protein>
<feature type="signal peptide" evidence="3">
    <location>
        <begin position="1"/>
        <end position="24"/>
    </location>
</feature>
<keyword evidence="7" id="KW-1185">Reference proteome</keyword>
<name>A0A554VQE1_9FLAO</name>
<accession>A0A554VQE1</accession>
<dbReference type="GO" id="GO:0004553">
    <property type="term" value="F:hydrolase activity, hydrolyzing O-glycosyl compounds"/>
    <property type="evidence" value="ECO:0007669"/>
    <property type="project" value="InterPro"/>
</dbReference>
<dbReference type="GO" id="GO:0030246">
    <property type="term" value="F:carbohydrate binding"/>
    <property type="evidence" value="ECO:0007669"/>
    <property type="project" value="InterPro"/>
</dbReference>
<evidence type="ECO:0000256" key="2">
    <source>
        <dbReference type="ARBA" id="ARBA00022729"/>
    </source>
</evidence>
<dbReference type="PROSITE" id="PS51175">
    <property type="entry name" value="CBM6"/>
    <property type="match status" value="1"/>
</dbReference>
<dbReference type="PROSITE" id="PS51762">
    <property type="entry name" value="GH16_2"/>
    <property type="match status" value="1"/>
</dbReference>
<dbReference type="InterPro" id="IPR026444">
    <property type="entry name" value="Secre_tail"/>
</dbReference>
<dbReference type="RefSeq" id="WP_143915371.1">
    <property type="nucleotide sequence ID" value="NZ_CANMIK010000005.1"/>
</dbReference>
<dbReference type="PANTHER" id="PTHR10963:SF55">
    <property type="entry name" value="GLYCOSIDE HYDROLASE FAMILY 16 PROTEIN"/>
    <property type="match status" value="1"/>
</dbReference>
<dbReference type="InterPro" id="IPR050546">
    <property type="entry name" value="Glycosyl_Hydrlase_16"/>
</dbReference>
<organism evidence="6 7">
    <name type="scientific">Aquimarina algiphila</name>
    <dbReference type="NCBI Taxonomy" id="2047982"/>
    <lineage>
        <taxon>Bacteria</taxon>
        <taxon>Pseudomonadati</taxon>
        <taxon>Bacteroidota</taxon>
        <taxon>Flavobacteriia</taxon>
        <taxon>Flavobacteriales</taxon>
        <taxon>Flavobacteriaceae</taxon>
        <taxon>Aquimarina</taxon>
    </lineage>
</organism>
<feature type="domain" description="GH16" evidence="5">
    <location>
        <begin position="21"/>
        <end position="285"/>
    </location>
</feature>
<dbReference type="PANTHER" id="PTHR10963">
    <property type="entry name" value="GLYCOSYL HYDROLASE-RELATED"/>
    <property type="match status" value="1"/>
</dbReference>
<gene>
    <name evidence="6" type="ORF">FOF46_02720</name>
</gene>
<dbReference type="EMBL" id="VLNR01000004">
    <property type="protein sequence ID" value="TSE10772.1"/>
    <property type="molecule type" value="Genomic_DNA"/>
</dbReference>
<dbReference type="InterPro" id="IPR005084">
    <property type="entry name" value="CBM6"/>
</dbReference>
<dbReference type="SUPFAM" id="SSF49785">
    <property type="entry name" value="Galactose-binding domain-like"/>
    <property type="match status" value="1"/>
</dbReference>
<dbReference type="AlphaFoldDB" id="A0A554VQE1"/>
<dbReference type="NCBIfam" id="TIGR04183">
    <property type="entry name" value="Por_Secre_tail"/>
    <property type="match status" value="1"/>
</dbReference>
<dbReference type="GO" id="GO:0005975">
    <property type="term" value="P:carbohydrate metabolic process"/>
    <property type="evidence" value="ECO:0007669"/>
    <property type="project" value="InterPro"/>
</dbReference>
<evidence type="ECO:0000256" key="1">
    <source>
        <dbReference type="ARBA" id="ARBA00006865"/>
    </source>
</evidence>